<dbReference type="Gene3D" id="1.10.530.10">
    <property type="match status" value="1"/>
</dbReference>
<dbReference type="RefSeq" id="WP_062474831.1">
    <property type="nucleotide sequence ID" value="NZ_CP013650.1"/>
</dbReference>
<feature type="chain" id="PRO_5006836294" description="SH3b domain-containing protein" evidence="2">
    <location>
        <begin position="22"/>
        <end position="572"/>
    </location>
</feature>
<feature type="compositionally biased region" description="Pro residues" evidence="1">
    <location>
        <begin position="539"/>
        <end position="548"/>
    </location>
</feature>
<proteinExistence type="predicted"/>
<feature type="region of interest" description="Disordered" evidence="1">
    <location>
        <begin position="526"/>
        <end position="555"/>
    </location>
</feature>
<evidence type="ECO:0000256" key="2">
    <source>
        <dbReference type="SAM" id="SignalP"/>
    </source>
</evidence>
<evidence type="ECO:0000313" key="4">
    <source>
        <dbReference type="Proteomes" id="UP000068447"/>
    </source>
</evidence>
<organism evidence="3 4">
    <name type="scientific">Lacimicrobium alkaliphilum</name>
    <dbReference type="NCBI Taxonomy" id="1526571"/>
    <lineage>
        <taxon>Bacteria</taxon>
        <taxon>Pseudomonadati</taxon>
        <taxon>Pseudomonadota</taxon>
        <taxon>Gammaproteobacteria</taxon>
        <taxon>Alteromonadales</taxon>
        <taxon>Alteromonadaceae</taxon>
        <taxon>Lacimicrobium</taxon>
    </lineage>
</organism>
<dbReference type="KEGG" id="lal:AT746_00335"/>
<dbReference type="AlphaFoldDB" id="A0A0U3B074"/>
<evidence type="ECO:0000313" key="3">
    <source>
        <dbReference type="EMBL" id="ALS96873.1"/>
    </source>
</evidence>
<sequence length="572" mass="63706">MKVYQRVLLSIVTLAGFGAGAAPNDTEADYLCAHKIVDNTSWNFGTAPAYCDIEPFGDPDFVSTYLSDIVFDTSQPTSEERARYMDELNATIRDAATYYLSVRKPDASEDEENAWIEAIKAVANQETFWSHYRDSVLDGRMKMMRGDSGHGHGMMQIDDRWHFARINEGKGWQIFENLLYAMEIFYAEWQNAAQASCIADPENWQERTRAAYSAYNGGPSQICRWYQSPAWQDEGFLGKYEAKSWLNYIADNNKTAPVDVPCMMEGVEFCVPEYEPPPYSLENPEYPWQYNYLKLNSGEICLLESDTFHCVAQQQDAACLNARFDRVSVAQAIELDEEQSNAYPKTVHEKHACMGYLENSFTVGQSISAEKAINIRQSAAGTDTGADAVVGQVYQILDIVAGTPADQSRYYRIQYSGDNQGYIYAGGLWDFSDWASSATHHDLAEEDRIIAMPGDEIYVTKSDGIALKDVAGEQGDEIARVTKDTALDVMGTVVLGDNNDIYYEVNLNSQSGYIYGGSLLPTSTLSDWTSFSPDDSETPTPPAPPPSSPDDSGGGSVSYWILALLLIRRLKS</sequence>
<name>A0A0U3B074_9ALTE</name>
<reference evidence="3 4" key="1">
    <citation type="submission" date="2015-12" db="EMBL/GenBank/DDBJ databases">
        <title>Complete genome of Lacimicrobium alkaliphilum KCTC 32984.</title>
        <authorList>
            <person name="Kim S.-G."/>
            <person name="Lee Y.-J."/>
        </authorList>
    </citation>
    <scope>NUCLEOTIDE SEQUENCE [LARGE SCALE GENOMIC DNA]</scope>
    <source>
        <strain evidence="3 4">YelD216</strain>
    </source>
</reference>
<accession>A0A0U3B074</accession>
<dbReference type="Proteomes" id="UP000068447">
    <property type="component" value="Chromosome"/>
</dbReference>
<dbReference type="EMBL" id="CP013650">
    <property type="protein sequence ID" value="ALS96873.1"/>
    <property type="molecule type" value="Genomic_DNA"/>
</dbReference>
<evidence type="ECO:0008006" key="5">
    <source>
        <dbReference type="Google" id="ProtNLM"/>
    </source>
</evidence>
<dbReference type="STRING" id="1526571.AT746_00335"/>
<keyword evidence="2" id="KW-0732">Signal</keyword>
<feature type="signal peptide" evidence="2">
    <location>
        <begin position="1"/>
        <end position="21"/>
    </location>
</feature>
<keyword evidence="4" id="KW-1185">Reference proteome</keyword>
<protein>
    <recommendedName>
        <fullName evidence="5">SH3b domain-containing protein</fullName>
    </recommendedName>
</protein>
<gene>
    <name evidence="3" type="ORF">AT746_00335</name>
</gene>
<evidence type="ECO:0000256" key="1">
    <source>
        <dbReference type="SAM" id="MobiDB-lite"/>
    </source>
</evidence>
<dbReference type="OrthoDB" id="5289483at2"/>